<keyword evidence="4 7" id="KW-0812">Transmembrane</keyword>
<dbReference type="HOGENOM" id="CLU_037945_4_0_6"/>
<dbReference type="EMBL" id="CP005986">
    <property type="protein sequence ID" value="AIA54391.1"/>
    <property type="molecule type" value="Genomic_DNA"/>
</dbReference>
<gene>
    <name evidence="10" type="ORF">Acaty_c0504</name>
</gene>
<evidence type="ECO:0000256" key="6">
    <source>
        <dbReference type="ARBA" id="ARBA00023136"/>
    </source>
</evidence>
<comment type="subcellular location">
    <subcellularLocation>
        <location evidence="1">Cell membrane</location>
        <topology evidence="1">Multi-pass membrane protein</topology>
    </subcellularLocation>
</comment>
<dbReference type="Proteomes" id="UP000005522">
    <property type="component" value="Chromosome"/>
</dbReference>
<dbReference type="InterPro" id="IPR052702">
    <property type="entry name" value="MscS-like_channel"/>
</dbReference>
<feature type="transmembrane region" description="Helical" evidence="7">
    <location>
        <begin position="133"/>
        <end position="151"/>
    </location>
</feature>
<evidence type="ECO:0000256" key="3">
    <source>
        <dbReference type="ARBA" id="ARBA00022475"/>
    </source>
</evidence>
<keyword evidence="3" id="KW-1003">Cell membrane</keyword>
<dbReference type="InterPro" id="IPR049278">
    <property type="entry name" value="MS_channel_C"/>
</dbReference>
<dbReference type="Gene3D" id="2.30.30.60">
    <property type="match status" value="1"/>
</dbReference>
<dbReference type="GO" id="GO:0005886">
    <property type="term" value="C:plasma membrane"/>
    <property type="evidence" value="ECO:0007669"/>
    <property type="project" value="UniProtKB-SubCell"/>
</dbReference>
<protein>
    <submittedName>
        <fullName evidence="10">Potassium efflux system KefA protein / Small-conductance mechanosensitive channel</fullName>
    </submittedName>
</protein>
<dbReference type="InterPro" id="IPR011066">
    <property type="entry name" value="MscS_channel_C_sf"/>
</dbReference>
<dbReference type="SUPFAM" id="SSF82689">
    <property type="entry name" value="Mechanosensitive channel protein MscS (YggB), C-terminal domain"/>
    <property type="match status" value="1"/>
</dbReference>
<dbReference type="Gene3D" id="3.30.70.100">
    <property type="match status" value="1"/>
</dbReference>
<feature type="transmembrane region" description="Helical" evidence="7">
    <location>
        <begin position="157"/>
        <end position="184"/>
    </location>
</feature>
<dbReference type="Gene3D" id="1.10.287.1260">
    <property type="match status" value="1"/>
</dbReference>
<evidence type="ECO:0000256" key="4">
    <source>
        <dbReference type="ARBA" id="ARBA00022692"/>
    </source>
</evidence>
<dbReference type="InterPro" id="IPR006685">
    <property type="entry name" value="MscS_channel_2nd"/>
</dbReference>
<name>A0A059ZWN6_ACICK</name>
<dbReference type="KEGG" id="acz:Acaty_c0504"/>
<evidence type="ECO:0000256" key="1">
    <source>
        <dbReference type="ARBA" id="ARBA00004651"/>
    </source>
</evidence>
<evidence type="ECO:0000313" key="10">
    <source>
        <dbReference type="EMBL" id="AIA54391.1"/>
    </source>
</evidence>
<keyword evidence="5 7" id="KW-1133">Transmembrane helix</keyword>
<organism evidence="10 11">
    <name type="scientific">Acidithiobacillus caldus (strain ATCC 51756 / DSM 8584 / KU)</name>
    <dbReference type="NCBI Taxonomy" id="637389"/>
    <lineage>
        <taxon>Bacteria</taxon>
        <taxon>Pseudomonadati</taxon>
        <taxon>Pseudomonadota</taxon>
        <taxon>Acidithiobacillia</taxon>
        <taxon>Acidithiobacillales</taxon>
        <taxon>Acidithiobacillaceae</taxon>
        <taxon>Acidithiobacillus</taxon>
    </lineage>
</organism>
<dbReference type="Pfam" id="PF21082">
    <property type="entry name" value="MS_channel_3rd"/>
    <property type="match status" value="1"/>
</dbReference>
<dbReference type="RefSeq" id="WP_014002303.1">
    <property type="nucleotide sequence ID" value="NZ_JAAOMK010000016.1"/>
</dbReference>
<dbReference type="GeneID" id="92930515"/>
<dbReference type="GO" id="GO:0008381">
    <property type="term" value="F:mechanosensitive monoatomic ion channel activity"/>
    <property type="evidence" value="ECO:0007669"/>
    <property type="project" value="UniProtKB-ARBA"/>
</dbReference>
<feature type="transmembrane region" description="Helical" evidence="7">
    <location>
        <begin position="38"/>
        <end position="61"/>
    </location>
</feature>
<evidence type="ECO:0000256" key="5">
    <source>
        <dbReference type="ARBA" id="ARBA00022989"/>
    </source>
</evidence>
<evidence type="ECO:0000259" key="9">
    <source>
        <dbReference type="Pfam" id="PF21082"/>
    </source>
</evidence>
<accession>A0A059ZWN6</accession>
<dbReference type="AlphaFoldDB" id="A0A059ZWN6"/>
<dbReference type="InterPro" id="IPR010920">
    <property type="entry name" value="LSM_dom_sf"/>
</dbReference>
<feature type="domain" description="Mechanosensitive ion channel MscS" evidence="8">
    <location>
        <begin position="172"/>
        <end position="236"/>
    </location>
</feature>
<dbReference type="SUPFAM" id="SSF50182">
    <property type="entry name" value="Sm-like ribonucleoproteins"/>
    <property type="match status" value="1"/>
</dbReference>
<keyword evidence="6 7" id="KW-0472">Membrane</keyword>
<reference evidence="10 11" key="1">
    <citation type="journal article" date="2009" name="J. Bacteriol.">
        <title>Draft genome sequence of the extremely acidophilic bacterium Acidithiobacillus caldus ATCC 51756 reveals metabolic versatility in the genus Acidithiobacillus.</title>
        <authorList>
            <person name="Valdes J."/>
            <person name="Quatrini R."/>
            <person name="Hallberg K."/>
            <person name="Dopson M."/>
            <person name="Valenzuela P.D."/>
            <person name="Holmes D.S."/>
        </authorList>
    </citation>
    <scope>NUCLEOTIDE SEQUENCE [LARGE SCALE GENOMIC DNA]</scope>
    <source>
        <strain evidence="11">ATCC 51756 / DSM 8584 / KU</strain>
    </source>
</reference>
<evidence type="ECO:0000259" key="8">
    <source>
        <dbReference type="Pfam" id="PF00924"/>
    </source>
</evidence>
<dbReference type="eggNOG" id="COG3264">
    <property type="taxonomic scope" value="Bacteria"/>
</dbReference>
<feature type="domain" description="Mechanosensitive ion channel MscS C-terminal" evidence="9">
    <location>
        <begin position="248"/>
        <end position="330"/>
    </location>
</feature>
<dbReference type="Pfam" id="PF00924">
    <property type="entry name" value="MS_channel_2nd"/>
    <property type="match status" value="1"/>
</dbReference>
<feature type="transmembrane region" description="Helical" evidence="7">
    <location>
        <begin position="6"/>
        <end position="26"/>
    </location>
</feature>
<evidence type="ECO:0000256" key="7">
    <source>
        <dbReference type="SAM" id="Phobius"/>
    </source>
</evidence>
<proteinExistence type="inferred from homology"/>
<evidence type="ECO:0000256" key="2">
    <source>
        <dbReference type="ARBA" id="ARBA00008017"/>
    </source>
</evidence>
<dbReference type="InterPro" id="IPR023408">
    <property type="entry name" value="MscS_beta-dom_sf"/>
</dbReference>
<dbReference type="PANTHER" id="PTHR30347:SF1">
    <property type="entry name" value="MECHANOSENSITIVE CHANNEL MSCK"/>
    <property type="match status" value="1"/>
</dbReference>
<dbReference type="SUPFAM" id="SSF82861">
    <property type="entry name" value="Mechanosensitive channel protein MscS (YggB), transmembrane region"/>
    <property type="match status" value="1"/>
</dbReference>
<dbReference type="PANTHER" id="PTHR30347">
    <property type="entry name" value="POTASSIUM CHANNEL RELATED"/>
    <property type="match status" value="1"/>
</dbReference>
<sequence>MPISLVQSGIIILVSVVLLVLIQWAIRRSSATKIGRWLGGLLQVVVVVAAALSLAMVWHLLPQRFLGLAEKYFIDGFTVSGVQVNPLHIVIAAVLLVILFRVIDRLVARLDSFLGIFALDSGARYSLVMLTKYVAIILSVAICLAIAGIPLGKFALIASALSVGVGFGLQTMVNNFVSGIILIFERPIKVGDWIKVGSAEGYVKKISIRYTLIMTFDRTEVFVPNSEIISGQVTNWMYSNSVLRLMLPFTVKHDADLPRVKEILVDVARKHPDVMQDDPSIIPPSALILDVNTNGVMVYLRVYIQDCNKSFNVQTDLRAAVVEALLANGVPLAHQQQDIHMVSSQLEPYPGLQAPSAAA</sequence>
<evidence type="ECO:0000313" key="11">
    <source>
        <dbReference type="Proteomes" id="UP000005522"/>
    </source>
</evidence>
<dbReference type="InterPro" id="IPR011014">
    <property type="entry name" value="MscS_channel_TM-2"/>
</dbReference>
<feature type="transmembrane region" description="Helical" evidence="7">
    <location>
        <begin position="81"/>
        <end position="103"/>
    </location>
</feature>
<comment type="similarity">
    <text evidence="2">Belongs to the MscS (TC 1.A.23) family.</text>
</comment>